<name>A0A1H6YBR0_9FIRM</name>
<reference evidence="2" key="1">
    <citation type="submission" date="2016-10" db="EMBL/GenBank/DDBJ databases">
        <authorList>
            <person name="Varghese N."/>
        </authorList>
    </citation>
    <scope>NUCLEOTIDE SEQUENCE [LARGE SCALE GENOMIC DNA]</scope>
    <source>
        <strain evidence="2">DSM 20406</strain>
    </source>
</reference>
<proteinExistence type="predicted"/>
<keyword evidence="2" id="KW-1185">Reference proteome</keyword>
<sequence>FLNSLKRLEEEAYDAWGDEVWSPLDGESYYVDEWRHEIYMVDINGNEWNLMMLGQYI</sequence>
<evidence type="ECO:0000313" key="2">
    <source>
        <dbReference type="Proteomes" id="UP000183028"/>
    </source>
</evidence>
<organism evidence="1 2">
    <name type="scientific">Sharpea azabuensis</name>
    <dbReference type="NCBI Taxonomy" id="322505"/>
    <lineage>
        <taxon>Bacteria</taxon>
        <taxon>Bacillati</taxon>
        <taxon>Bacillota</taxon>
        <taxon>Erysipelotrichia</taxon>
        <taxon>Erysipelotrichales</taxon>
        <taxon>Coprobacillaceae</taxon>
        <taxon>Sharpea</taxon>
    </lineage>
</organism>
<gene>
    <name evidence="1" type="ORF">SAMN04487834_11362</name>
</gene>
<protein>
    <submittedName>
        <fullName evidence="1">Uncharacterized protein</fullName>
    </submittedName>
</protein>
<feature type="non-terminal residue" evidence="1">
    <location>
        <position position="1"/>
    </location>
</feature>
<dbReference type="Proteomes" id="UP000183028">
    <property type="component" value="Unassembled WGS sequence"/>
</dbReference>
<dbReference type="EMBL" id="FNYK01000136">
    <property type="protein sequence ID" value="SEJ37906.1"/>
    <property type="molecule type" value="Genomic_DNA"/>
</dbReference>
<evidence type="ECO:0000313" key="1">
    <source>
        <dbReference type="EMBL" id="SEJ37906.1"/>
    </source>
</evidence>
<dbReference type="AlphaFoldDB" id="A0A1H6YBR0"/>
<accession>A0A1H6YBR0</accession>